<sequence>MGGDEQSPTRGRDSEETQIPDSEEQTPRNPSANHVSKPAHEESPLLSPSGTAQEEEEGLIEESAILEEDPHDDYHDTKSVFMGCGIVKWNSISVILGLEQVFNGFGVDSWTIIRNSSSTIRRHVE</sequence>
<comment type="caution">
    <text evidence="2">The sequence shown here is derived from an EMBL/GenBank/DDBJ whole genome shotgun (WGS) entry which is preliminary data.</text>
</comment>
<gene>
    <name evidence="2" type="ORF">G7Y89_g2056</name>
</gene>
<keyword evidence="3" id="KW-1185">Reference proteome</keyword>
<organism evidence="2 3">
    <name type="scientific">Cudoniella acicularis</name>
    <dbReference type="NCBI Taxonomy" id="354080"/>
    <lineage>
        <taxon>Eukaryota</taxon>
        <taxon>Fungi</taxon>
        <taxon>Dikarya</taxon>
        <taxon>Ascomycota</taxon>
        <taxon>Pezizomycotina</taxon>
        <taxon>Leotiomycetes</taxon>
        <taxon>Helotiales</taxon>
        <taxon>Tricladiaceae</taxon>
        <taxon>Cudoniella</taxon>
    </lineage>
</organism>
<feature type="compositionally biased region" description="Acidic residues" evidence="1">
    <location>
        <begin position="53"/>
        <end position="71"/>
    </location>
</feature>
<protein>
    <submittedName>
        <fullName evidence="2">Uncharacterized protein</fullName>
    </submittedName>
</protein>
<proteinExistence type="predicted"/>
<accession>A0A8H4RVS7</accession>
<dbReference type="AlphaFoldDB" id="A0A8H4RVS7"/>
<evidence type="ECO:0000313" key="3">
    <source>
        <dbReference type="Proteomes" id="UP000566819"/>
    </source>
</evidence>
<feature type="region of interest" description="Disordered" evidence="1">
    <location>
        <begin position="1"/>
        <end position="74"/>
    </location>
</feature>
<evidence type="ECO:0000313" key="2">
    <source>
        <dbReference type="EMBL" id="KAF4636021.1"/>
    </source>
</evidence>
<dbReference type="EMBL" id="JAAMPI010000087">
    <property type="protein sequence ID" value="KAF4636021.1"/>
    <property type="molecule type" value="Genomic_DNA"/>
</dbReference>
<dbReference type="Proteomes" id="UP000566819">
    <property type="component" value="Unassembled WGS sequence"/>
</dbReference>
<reference evidence="2 3" key="1">
    <citation type="submission" date="2020-03" db="EMBL/GenBank/DDBJ databases">
        <title>Draft Genome Sequence of Cudoniella acicularis.</title>
        <authorList>
            <person name="Buettner E."/>
            <person name="Kellner H."/>
        </authorList>
    </citation>
    <scope>NUCLEOTIDE SEQUENCE [LARGE SCALE GENOMIC DNA]</scope>
    <source>
        <strain evidence="2 3">DSM 108380</strain>
    </source>
</reference>
<name>A0A8H4RVS7_9HELO</name>
<evidence type="ECO:0000256" key="1">
    <source>
        <dbReference type="SAM" id="MobiDB-lite"/>
    </source>
</evidence>